<name>A0A7C9DXJ7_OPUST</name>
<dbReference type="EMBL" id="GISG01183615">
    <property type="protein sequence ID" value="MBA4654440.1"/>
    <property type="molecule type" value="Transcribed_RNA"/>
</dbReference>
<proteinExistence type="predicted"/>
<reference evidence="1" key="2">
    <citation type="submission" date="2020-07" db="EMBL/GenBank/DDBJ databases">
        <authorList>
            <person name="Vera ALvarez R."/>
            <person name="Arias-Moreno D.M."/>
            <person name="Jimenez-Jacinto V."/>
            <person name="Jimenez-Bremont J.F."/>
            <person name="Swaminathan K."/>
            <person name="Moose S.P."/>
            <person name="Guerrero-Gonzalez M.L."/>
            <person name="Marino-Ramirez L."/>
            <person name="Landsman D."/>
            <person name="Rodriguez-Kessler M."/>
            <person name="Delgado-Sanchez P."/>
        </authorList>
    </citation>
    <scope>NUCLEOTIDE SEQUENCE</scope>
    <source>
        <tissue evidence="1">Cladode</tissue>
    </source>
</reference>
<accession>A0A7C9DXJ7</accession>
<sequence>MTFVMKFDIEKFDGKIYFSIWHVQMMAVLIQHGLKKALGGMSSMPVTMTDEQWNELDEKALSAIQLCLSKEVLQEVIKEEIATGLWLKLEGLYTMKSLINKLHLKERLYTLKMAEGDFKLFCENEAIARHHTIVRTRSKIALQNASIGQLWKESVASS</sequence>
<protein>
    <submittedName>
        <fullName evidence="1">Uncharacterized protein</fullName>
    </submittedName>
</protein>
<organism evidence="1">
    <name type="scientific">Opuntia streptacantha</name>
    <name type="common">Prickly pear cactus</name>
    <name type="synonym">Opuntia cardona</name>
    <dbReference type="NCBI Taxonomy" id="393608"/>
    <lineage>
        <taxon>Eukaryota</taxon>
        <taxon>Viridiplantae</taxon>
        <taxon>Streptophyta</taxon>
        <taxon>Embryophyta</taxon>
        <taxon>Tracheophyta</taxon>
        <taxon>Spermatophyta</taxon>
        <taxon>Magnoliopsida</taxon>
        <taxon>eudicotyledons</taxon>
        <taxon>Gunneridae</taxon>
        <taxon>Pentapetalae</taxon>
        <taxon>Caryophyllales</taxon>
        <taxon>Cactineae</taxon>
        <taxon>Cactaceae</taxon>
        <taxon>Opuntioideae</taxon>
        <taxon>Opuntia</taxon>
    </lineage>
</organism>
<evidence type="ECO:0000313" key="1">
    <source>
        <dbReference type="EMBL" id="MBA4654440.1"/>
    </source>
</evidence>
<dbReference type="Pfam" id="PF14223">
    <property type="entry name" value="Retrotran_gag_2"/>
    <property type="match status" value="1"/>
</dbReference>
<dbReference type="AlphaFoldDB" id="A0A7C9DXJ7"/>
<reference evidence="1" key="1">
    <citation type="journal article" date="2013" name="J. Plant Res.">
        <title>Effect of fungi and light on seed germination of three Opuntia species from semiarid lands of central Mexico.</title>
        <authorList>
            <person name="Delgado-Sanchez P."/>
            <person name="Jimenez-Bremont J.F."/>
            <person name="Guerrero-Gonzalez Mde L."/>
            <person name="Flores J."/>
        </authorList>
    </citation>
    <scope>NUCLEOTIDE SEQUENCE</scope>
    <source>
        <tissue evidence="1">Cladode</tissue>
    </source>
</reference>